<feature type="transmembrane region" description="Helical" evidence="1">
    <location>
        <begin position="33"/>
        <end position="52"/>
    </location>
</feature>
<keyword evidence="1" id="KW-0812">Transmembrane</keyword>
<sequence>MRKHYVRTALIVGVAVFLISLFVLVALGSPAPYVGGLVIAFIVFEISFYHLFAKNRQERNVFYKRTK</sequence>
<accession>I0JKL8</accession>
<keyword evidence="3" id="KW-1185">Reference proteome</keyword>
<dbReference type="HOGENOM" id="CLU_207649_0_0_9"/>
<dbReference type="STRING" id="866895.HBHAL_2341"/>
<evidence type="ECO:0000313" key="3">
    <source>
        <dbReference type="Proteomes" id="UP000007397"/>
    </source>
</evidence>
<feature type="transmembrane region" description="Helical" evidence="1">
    <location>
        <begin position="9"/>
        <end position="27"/>
    </location>
</feature>
<name>I0JKL8_HALH3</name>
<evidence type="ECO:0000313" key="2">
    <source>
        <dbReference type="EMBL" id="CCG44687.1"/>
    </source>
</evidence>
<reference evidence="2 3" key="1">
    <citation type="journal article" date="2013" name="Environ. Microbiol.">
        <title>Chloride and organic osmolytes: a hybrid strategy to cope with elevated salinities by the moderately halophilic, chloride-dependent bacterium Halobacillus halophilus.</title>
        <authorList>
            <person name="Saum S.H."/>
            <person name="Pfeiffer F."/>
            <person name="Palm P."/>
            <person name="Rampp M."/>
            <person name="Schuster S.C."/>
            <person name="Muller V."/>
            <person name="Oesterhelt D."/>
        </authorList>
    </citation>
    <scope>NUCLEOTIDE SEQUENCE [LARGE SCALE GENOMIC DNA]</scope>
    <source>
        <strain evidence="3">ATCC 35676 / DSM 2266 / JCM 20832 / KCTC 3685 / LMG 17431 / NBRC 102448 / NCIMB 2269</strain>
    </source>
</reference>
<dbReference type="EMBL" id="HE717023">
    <property type="protein sequence ID" value="CCG44687.1"/>
    <property type="molecule type" value="Genomic_DNA"/>
</dbReference>
<dbReference type="eggNOG" id="ENOG5034CA5">
    <property type="taxonomic scope" value="Bacteria"/>
</dbReference>
<keyword evidence="1" id="KW-0472">Membrane</keyword>
<keyword evidence="1" id="KW-1133">Transmembrane helix</keyword>
<dbReference type="Proteomes" id="UP000007397">
    <property type="component" value="Chromosome"/>
</dbReference>
<gene>
    <name evidence="2" type="ordered locus">HBHAL_2341</name>
</gene>
<organism evidence="2 3">
    <name type="scientific">Halobacillus halophilus (strain ATCC 35676 / DSM 2266 / JCM 20832 / KCTC 3685 / LMG 17431 / NBRC 102448 / NCIMB 2269)</name>
    <name type="common">Sporosarcina halophila</name>
    <dbReference type="NCBI Taxonomy" id="866895"/>
    <lineage>
        <taxon>Bacteria</taxon>
        <taxon>Bacillati</taxon>
        <taxon>Bacillota</taxon>
        <taxon>Bacilli</taxon>
        <taxon>Bacillales</taxon>
        <taxon>Bacillaceae</taxon>
        <taxon>Halobacillus</taxon>
    </lineage>
</organism>
<evidence type="ECO:0000256" key="1">
    <source>
        <dbReference type="SAM" id="Phobius"/>
    </source>
</evidence>
<dbReference type="RefSeq" id="WP_014642589.1">
    <property type="nucleotide sequence ID" value="NC_017668.1"/>
</dbReference>
<proteinExistence type="predicted"/>
<dbReference type="PATRIC" id="fig|866895.3.peg.1346"/>
<dbReference type="KEGG" id="hhd:HBHAL_2341"/>
<protein>
    <submittedName>
        <fullName evidence="2">Uncharacterized protein</fullName>
    </submittedName>
</protein>
<dbReference type="AlphaFoldDB" id="I0JKL8"/>